<dbReference type="EMBL" id="JAGFBS010000019">
    <property type="protein sequence ID" value="KAG6374186.1"/>
    <property type="molecule type" value="Genomic_DNA"/>
</dbReference>
<dbReference type="Proteomes" id="UP000683000">
    <property type="component" value="Unassembled WGS sequence"/>
</dbReference>
<evidence type="ECO:0000313" key="2">
    <source>
        <dbReference type="EMBL" id="KAG6374186.1"/>
    </source>
</evidence>
<accession>A0A8I2YLN7</accession>
<keyword evidence="1" id="KW-1133">Transmembrane helix</keyword>
<keyword evidence="1" id="KW-0472">Membrane</keyword>
<evidence type="ECO:0000313" key="3">
    <source>
        <dbReference type="Proteomes" id="UP000683000"/>
    </source>
</evidence>
<keyword evidence="1" id="KW-0812">Transmembrane</keyword>
<name>A0A8I2YLN7_9AGAM</name>
<reference evidence="2" key="1">
    <citation type="submission" date="2021-03" db="EMBL/GenBank/DDBJ databases">
        <title>Evolutionary innovations through gain and loss of genes in the ectomycorrhizal Boletales.</title>
        <authorList>
            <person name="Wu G."/>
            <person name="Miyauchi S."/>
            <person name="Morin E."/>
            <person name="Yang Z.-L."/>
            <person name="Xu J."/>
            <person name="Martin F.M."/>
        </authorList>
    </citation>
    <scope>NUCLEOTIDE SEQUENCE</scope>
    <source>
        <strain evidence="2">BR01</strain>
    </source>
</reference>
<comment type="caution">
    <text evidence="2">The sequence shown here is derived from an EMBL/GenBank/DDBJ whole genome shotgun (WGS) entry which is preliminary data.</text>
</comment>
<dbReference type="OrthoDB" id="5421757at2759"/>
<feature type="transmembrane region" description="Helical" evidence="1">
    <location>
        <begin position="43"/>
        <end position="62"/>
    </location>
</feature>
<protein>
    <submittedName>
        <fullName evidence="2">Uncharacterized protein</fullName>
    </submittedName>
</protein>
<keyword evidence="3" id="KW-1185">Reference proteome</keyword>
<organism evidence="2 3">
    <name type="scientific">Boletus reticuloceps</name>
    <dbReference type="NCBI Taxonomy" id="495285"/>
    <lineage>
        <taxon>Eukaryota</taxon>
        <taxon>Fungi</taxon>
        <taxon>Dikarya</taxon>
        <taxon>Basidiomycota</taxon>
        <taxon>Agaricomycotina</taxon>
        <taxon>Agaricomycetes</taxon>
        <taxon>Agaricomycetidae</taxon>
        <taxon>Boletales</taxon>
        <taxon>Boletineae</taxon>
        <taxon>Boletaceae</taxon>
        <taxon>Boletoideae</taxon>
        <taxon>Boletus</taxon>
    </lineage>
</organism>
<proteinExistence type="predicted"/>
<gene>
    <name evidence="2" type="ORF">JVT61DRAFT_4839</name>
</gene>
<dbReference type="AlphaFoldDB" id="A0A8I2YLN7"/>
<evidence type="ECO:0000256" key="1">
    <source>
        <dbReference type="SAM" id="Phobius"/>
    </source>
</evidence>
<feature type="transmembrane region" description="Helical" evidence="1">
    <location>
        <begin position="90"/>
        <end position="110"/>
    </location>
</feature>
<sequence>MPAAHKVPENHPVHAFFSKYDPKAEIYVTHIDSTNASTRKHHFVMLAGMNLVWSALLSRRLYRGMYRYGVWFLVGKLAPRWNATSPDFNVALLGHILLDLFVFLILVPIIRDFVGGVAILRFYHGFPQEEIIFRKPSASTDLLRRAVDPEEMKHAAFGLPWEEWTYDYRAMAAACELNEKKVIDAKTWELCVWMKMKDGWTAVEQGKEGDIQNQIGMMDKMRVRLHAMGKIHVFHQMMEVIQVKTMSKDGTPLPVTEDVDAIVADIFKRNDVDFEKLTNELAKDAPPSARFANSSKKLD</sequence>